<dbReference type="Proteomes" id="UP001061958">
    <property type="component" value="Unassembled WGS sequence"/>
</dbReference>
<evidence type="ECO:0000256" key="2">
    <source>
        <dbReference type="ARBA" id="ARBA00005377"/>
    </source>
</evidence>
<comment type="caution">
    <text evidence="14">The sequence shown here is derived from an EMBL/GenBank/DDBJ whole genome shotgun (WGS) entry which is preliminary data.</text>
</comment>
<keyword evidence="5" id="KW-0256">Endoplasmic reticulum</keyword>
<organism evidence="14 15">
    <name type="scientific">Galdieria partita</name>
    <dbReference type="NCBI Taxonomy" id="83374"/>
    <lineage>
        <taxon>Eukaryota</taxon>
        <taxon>Rhodophyta</taxon>
        <taxon>Bangiophyceae</taxon>
        <taxon>Galdieriales</taxon>
        <taxon>Galdieriaceae</taxon>
        <taxon>Galdieria</taxon>
    </lineage>
</organism>
<dbReference type="AlphaFoldDB" id="A0A9C7PT45"/>
<dbReference type="PANTHER" id="PTHR15451">
    <property type="entry name" value="ERGOSTEROL BIOSYNTHETIC PROTEIN 28-RELATED"/>
    <property type="match status" value="1"/>
</dbReference>
<dbReference type="PANTHER" id="PTHR15451:SF19">
    <property type="entry name" value="ERGOSTEROL BIOSYNTHETIC PROTEIN 28 HOMOLOG"/>
    <property type="match status" value="1"/>
</dbReference>
<reference evidence="14" key="1">
    <citation type="journal article" date="2022" name="Proc. Natl. Acad. Sci. U.S.A.">
        <title>Life cycle and functional genomics of the unicellular red alga Galdieria for elucidating algal and plant evolution and industrial use.</title>
        <authorList>
            <person name="Hirooka S."/>
            <person name="Itabashi T."/>
            <person name="Ichinose T.M."/>
            <person name="Onuma R."/>
            <person name="Fujiwara T."/>
            <person name="Yamashita S."/>
            <person name="Jong L.W."/>
            <person name="Tomita R."/>
            <person name="Iwane A.H."/>
            <person name="Miyagishima S.Y."/>
        </authorList>
    </citation>
    <scope>NUCLEOTIDE SEQUENCE</scope>
    <source>
        <strain evidence="14">NBRC 102759</strain>
    </source>
</reference>
<name>A0A9C7PT45_9RHOD</name>
<proteinExistence type="inferred from homology"/>
<keyword evidence="7 13" id="KW-1133">Transmembrane helix</keyword>
<evidence type="ECO:0000256" key="9">
    <source>
        <dbReference type="ARBA" id="ARBA00023098"/>
    </source>
</evidence>
<evidence type="ECO:0000256" key="8">
    <source>
        <dbReference type="ARBA" id="ARBA00023011"/>
    </source>
</evidence>
<keyword evidence="3" id="KW-0444">Lipid biosynthesis</keyword>
<dbReference type="InterPro" id="IPR005352">
    <property type="entry name" value="Erg28"/>
</dbReference>
<keyword evidence="9" id="KW-0443">Lipid metabolism</keyword>
<keyword evidence="4 13" id="KW-0812">Transmembrane</keyword>
<accession>A0A9C7PT45</accession>
<sequence length="132" mass="14737">MYFWLRTWVGLTGLAGLGAAVGAWWNPASPMDTIYRNIPPSETASALASRLYATWLLLSTVVRCTFALHEFSLPLAVATCATYVVAWVHFATEIFVYHTVPLKPGGQAPLWVASISIGWLSWCLMEYRKKKK</sequence>
<evidence type="ECO:0000256" key="12">
    <source>
        <dbReference type="ARBA" id="ARBA00023221"/>
    </source>
</evidence>
<keyword evidence="6" id="KW-0752">Steroid biosynthesis</keyword>
<comment type="similarity">
    <text evidence="2">Belongs to the ERG28 family.</text>
</comment>
<evidence type="ECO:0008006" key="16">
    <source>
        <dbReference type="Google" id="ProtNLM"/>
    </source>
</evidence>
<protein>
    <recommendedName>
        <fullName evidence="16">Ergosterol biosynthetic protein 28</fullName>
    </recommendedName>
</protein>
<feature type="transmembrane region" description="Helical" evidence="13">
    <location>
        <begin position="108"/>
        <end position="125"/>
    </location>
</feature>
<keyword evidence="8" id="KW-0756">Sterol biosynthesis</keyword>
<evidence type="ECO:0000256" key="4">
    <source>
        <dbReference type="ARBA" id="ARBA00022692"/>
    </source>
</evidence>
<dbReference type="OrthoDB" id="6485510at2759"/>
<evidence type="ECO:0000256" key="13">
    <source>
        <dbReference type="SAM" id="Phobius"/>
    </source>
</evidence>
<gene>
    <name evidence="14" type="ORF">GpartN1_g1590.t1</name>
</gene>
<evidence type="ECO:0000256" key="6">
    <source>
        <dbReference type="ARBA" id="ARBA00022955"/>
    </source>
</evidence>
<comment type="subcellular location">
    <subcellularLocation>
        <location evidence="1">Endoplasmic reticulum membrane</location>
        <topology evidence="1">Multi-pass membrane protein</topology>
    </subcellularLocation>
</comment>
<keyword evidence="15" id="KW-1185">Reference proteome</keyword>
<evidence type="ECO:0000256" key="7">
    <source>
        <dbReference type="ARBA" id="ARBA00022989"/>
    </source>
</evidence>
<keyword evidence="10 13" id="KW-0472">Membrane</keyword>
<dbReference type="EMBL" id="BQMJ01000011">
    <property type="protein sequence ID" value="GJQ09799.1"/>
    <property type="molecule type" value="Genomic_DNA"/>
</dbReference>
<keyword evidence="11" id="KW-1207">Sterol metabolism</keyword>
<evidence type="ECO:0000256" key="10">
    <source>
        <dbReference type="ARBA" id="ARBA00023136"/>
    </source>
</evidence>
<dbReference type="GO" id="GO:0005789">
    <property type="term" value="C:endoplasmic reticulum membrane"/>
    <property type="evidence" value="ECO:0007669"/>
    <property type="project" value="UniProtKB-SubCell"/>
</dbReference>
<dbReference type="GO" id="GO:0030674">
    <property type="term" value="F:protein-macromolecule adaptor activity"/>
    <property type="evidence" value="ECO:0007669"/>
    <property type="project" value="TreeGrafter"/>
</dbReference>
<dbReference type="Pfam" id="PF03694">
    <property type="entry name" value="Erg28"/>
    <property type="match status" value="1"/>
</dbReference>
<feature type="transmembrane region" description="Helical" evidence="13">
    <location>
        <begin position="75"/>
        <end position="96"/>
    </location>
</feature>
<feature type="transmembrane region" description="Helical" evidence="13">
    <location>
        <begin position="47"/>
        <end position="68"/>
    </location>
</feature>
<dbReference type="GO" id="GO:0016126">
    <property type="term" value="P:sterol biosynthetic process"/>
    <property type="evidence" value="ECO:0007669"/>
    <property type="project" value="UniProtKB-KW"/>
</dbReference>
<evidence type="ECO:0000313" key="14">
    <source>
        <dbReference type="EMBL" id="GJQ09799.1"/>
    </source>
</evidence>
<keyword evidence="12" id="KW-0753">Steroid metabolism</keyword>
<evidence type="ECO:0000256" key="3">
    <source>
        <dbReference type="ARBA" id="ARBA00022516"/>
    </source>
</evidence>
<reference evidence="14" key="2">
    <citation type="submission" date="2022-01" db="EMBL/GenBank/DDBJ databases">
        <authorList>
            <person name="Hirooka S."/>
            <person name="Miyagishima S.Y."/>
        </authorList>
    </citation>
    <scope>NUCLEOTIDE SEQUENCE</scope>
    <source>
        <strain evidence="14">NBRC 102759</strain>
    </source>
</reference>
<evidence type="ECO:0000313" key="15">
    <source>
        <dbReference type="Proteomes" id="UP001061958"/>
    </source>
</evidence>
<evidence type="ECO:0000256" key="5">
    <source>
        <dbReference type="ARBA" id="ARBA00022824"/>
    </source>
</evidence>
<evidence type="ECO:0000256" key="1">
    <source>
        <dbReference type="ARBA" id="ARBA00004477"/>
    </source>
</evidence>
<evidence type="ECO:0000256" key="11">
    <source>
        <dbReference type="ARBA" id="ARBA00023166"/>
    </source>
</evidence>